<name>A0ABR2KSA4_9EUKA</name>
<protein>
    <recommendedName>
        <fullName evidence="2">CUE domain-containing protein</fullName>
    </recommendedName>
</protein>
<feature type="compositionally biased region" description="Polar residues" evidence="1">
    <location>
        <begin position="61"/>
        <end position="71"/>
    </location>
</feature>
<feature type="compositionally biased region" description="Low complexity" evidence="1">
    <location>
        <begin position="108"/>
        <end position="130"/>
    </location>
</feature>
<organism evidence="3 4">
    <name type="scientific">Tritrichomonas musculus</name>
    <dbReference type="NCBI Taxonomy" id="1915356"/>
    <lineage>
        <taxon>Eukaryota</taxon>
        <taxon>Metamonada</taxon>
        <taxon>Parabasalia</taxon>
        <taxon>Tritrichomonadida</taxon>
        <taxon>Tritrichomonadidae</taxon>
        <taxon>Tritrichomonas</taxon>
    </lineage>
</organism>
<comment type="caution">
    <text evidence="3">The sequence shown here is derived from an EMBL/GenBank/DDBJ whole genome shotgun (WGS) entry which is preliminary data.</text>
</comment>
<evidence type="ECO:0000256" key="1">
    <source>
        <dbReference type="SAM" id="MobiDB-lite"/>
    </source>
</evidence>
<keyword evidence="4" id="KW-1185">Reference proteome</keyword>
<dbReference type="SMART" id="SM00546">
    <property type="entry name" value="CUE"/>
    <property type="match status" value="1"/>
</dbReference>
<proteinExistence type="predicted"/>
<feature type="compositionally biased region" description="Low complexity" evidence="1">
    <location>
        <begin position="72"/>
        <end position="99"/>
    </location>
</feature>
<reference evidence="3 4" key="1">
    <citation type="submission" date="2024-04" db="EMBL/GenBank/DDBJ databases">
        <title>Tritrichomonas musculus Genome.</title>
        <authorList>
            <person name="Alves-Ferreira E."/>
            <person name="Grigg M."/>
            <person name="Lorenzi H."/>
            <person name="Galac M."/>
        </authorList>
    </citation>
    <scope>NUCLEOTIDE SEQUENCE [LARGE SCALE GENOMIC DNA]</scope>
    <source>
        <strain evidence="3 4">EAF2021</strain>
    </source>
</reference>
<evidence type="ECO:0000259" key="2">
    <source>
        <dbReference type="PROSITE" id="PS51140"/>
    </source>
</evidence>
<dbReference type="PROSITE" id="PS51140">
    <property type="entry name" value="CUE"/>
    <property type="match status" value="1"/>
</dbReference>
<accession>A0ABR2KSA4</accession>
<feature type="region of interest" description="Disordered" evidence="1">
    <location>
        <begin position="50"/>
        <end position="130"/>
    </location>
</feature>
<sequence>MSAIRNINQEAKQVSEMFPDVDHLVIIELLKECRSVDDAIEQILKGTESTKWRRSQKNQKKSVQIASHPTESISSQSNINSNSFSSNNSISHHANIIKSDNSPKYVQSSDKSNFNISKNKSQNSNNTIQNISYNNYDNSINTVRNDTFNNQIPQSGNNIQIVQQKQSAQSDLNEDSFTSVINAPSTILQNEYHNAKKSQSSIIPHPTPYSFDSVVSSSSQNQKNESREINNDIILTLPKDLQNIKPNISRFGSFAGPVNISSHNTNLSINYSSSSSTSSLNLYTSPPSSYNSASTKISLSSEENKFESFQPIITKDVTTQLNTYDDQNNGSIGGIGYGIESLNDLNSRDNKSSVGPNGETVHQVKYRNLQFPGYSQYQMQYSPFQVQQQAQQIQQIQQQQQFQLQQQKFYQQQQQNIIMQMQLPNFQTFNPQQSQQQQSQQQIFLPQYMPPDPKFMQTQQQMVSQYNLHMPQQISQENVVENK</sequence>
<feature type="domain" description="CUE" evidence="2">
    <location>
        <begin position="6"/>
        <end position="48"/>
    </location>
</feature>
<dbReference type="Pfam" id="PF02845">
    <property type="entry name" value="CUE"/>
    <property type="match status" value="1"/>
</dbReference>
<gene>
    <name evidence="3" type="ORF">M9Y10_022367</name>
</gene>
<evidence type="ECO:0000313" key="4">
    <source>
        <dbReference type="Proteomes" id="UP001470230"/>
    </source>
</evidence>
<dbReference type="Proteomes" id="UP001470230">
    <property type="component" value="Unassembled WGS sequence"/>
</dbReference>
<dbReference type="EMBL" id="JAPFFF010000003">
    <property type="protein sequence ID" value="KAK8893938.1"/>
    <property type="molecule type" value="Genomic_DNA"/>
</dbReference>
<dbReference type="InterPro" id="IPR003892">
    <property type="entry name" value="CUE"/>
</dbReference>
<evidence type="ECO:0000313" key="3">
    <source>
        <dbReference type="EMBL" id="KAK8893938.1"/>
    </source>
</evidence>
<dbReference type="Gene3D" id="1.10.8.10">
    <property type="entry name" value="DNA helicase RuvA subunit, C-terminal domain"/>
    <property type="match status" value="1"/>
</dbReference>